<dbReference type="PANTHER" id="PTHR46401:SF2">
    <property type="entry name" value="GLYCOSYLTRANSFERASE WBBK-RELATED"/>
    <property type="match status" value="1"/>
</dbReference>
<dbReference type="AlphaFoldDB" id="A0A0F6U4U5"/>
<dbReference type="EC" id="2.4.1.-" evidence="4"/>
<dbReference type="PATRIC" id="fig|1641812.3.peg.2210"/>
<dbReference type="Gene3D" id="3.40.50.2000">
    <property type="entry name" value="Glycogen Phosphorylase B"/>
    <property type="match status" value="2"/>
</dbReference>
<sequence length="378" mass="42897">MKIFYDHQVFTFQKYGGVSRYLYELSTRMANFDDCEVKILAGLYINEYLKHCPPNLVNGWKRPSIPKTTRIVDFINALISKVWIKSDTPDILHETYYTFNSIAANSSKTKKVITVYDMIHEKFADSAPKSANLFLVRQKDFSSIKLQAIKRADHVICISNNTKKDLINIFDIDPQKIAVVYLGYSLSSESSVTSKLCKQNFYHPYILYVGQRGWYKNFSRLVKAYASHSSLNSNFNLLCAGGKRFSQDELNLIHCLGLSENKILHINGDDQTLAKLYSQASAFVYPSLYEGFGIPILEAMSFGCPVVCSHTSSFPEVAGNASEFFDPYDIESIANALEKVLFDSDLKKKLVELGKARVKNFSWEKCAEQTHSIYASLL</sequence>
<evidence type="ECO:0000259" key="2">
    <source>
        <dbReference type="Pfam" id="PF00534"/>
    </source>
</evidence>
<evidence type="ECO:0000256" key="1">
    <source>
        <dbReference type="ARBA" id="ARBA00022679"/>
    </source>
</evidence>
<dbReference type="EMBL" id="CP011304">
    <property type="protein sequence ID" value="AKE64486.1"/>
    <property type="molecule type" value="Genomic_DNA"/>
</dbReference>
<dbReference type="SUPFAM" id="SSF53756">
    <property type="entry name" value="UDP-Glycosyltransferase/glycogen phosphorylase"/>
    <property type="match status" value="1"/>
</dbReference>
<accession>A0A0F6U4U5</accession>
<proteinExistence type="predicted"/>
<evidence type="ECO:0000313" key="5">
    <source>
        <dbReference type="Proteomes" id="UP000034103"/>
    </source>
</evidence>
<gene>
    <name evidence="4" type="ORF">MYAER_2138</name>
</gene>
<feature type="domain" description="Glycosyl transferase family 1" evidence="2">
    <location>
        <begin position="204"/>
        <end position="355"/>
    </location>
</feature>
<dbReference type="GO" id="GO:0009103">
    <property type="term" value="P:lipopolysaccharide biosynthetic process"/>
    <property type="evidence" value="ECO:0007669"/>
    <property type="project" value="TreeGrafter"/>
</dbReference>
<evidence type="ECO:0000259" key="3">
    <source>
        <dbReference type="Pfam" id="PF13439"/>
    </source>
</evidence>
<dbReference type="InterPro" id="IPR028098">
    <property type="entry name" value="Glyco_trans_4-like_N"/>
</dbReference>
<dbReference type="Proteomes" id="UP000034103">
    <property type="component" value="Chromosome"/>
</dbReference>
<protein>
    <submittedName>
        <fullName evidence="4">Mannosyltransferase</fullName>
        <ecNumber evidence="4">2.4.1.-</ecNumber>
    </submittedName>
</protein>
<name>A0A0F6U4U5_MICAE</name>
<dbReference type="InterPro" id="IPR001296">
    <property type="entry name" value="Glyco_trans_1"/>
</dbReference>
<dbReference type="HOGENOM" id="CLU_009583_27_0_3"/>
<organism evidence="4 5">
    <name type="scientific">Microcystis aeruginosa NIES-2549</name>
    <dbReference type="NCBI Taxonomy" id="1641812"/>
    <lineage>
        <taxon>Bacteria</taxon>
        <taxon>Bacillati</taxon>
        <taxon>Cyanobacteriota</taxon>
        <taxon>Cyanophyceae</taxon>
        <taxon>Oscillatoriophycideae</taxon>
        <taxon>Chroococcales</taxon>
        <taxon>Microcystaceae</taxon>
        <taxon>Microcystis</taxon>
    </lineage>
</organism>
<dbReference type="PANTHER" id="PTHR46401">
    <property type="entry name" value="GLYCOSYLTRANSFERASE WBBK-RELATED"/>
    <property type="match status" value="1"/>
</dbReference>
<dbReference type="Pfam" id="PF13439">
    <property type="entry name" value="Glyco_transf_4"/>
    <property type="match status" value="1"/>
</dbReference>
<dbReference type="CDD" id="cd03809">
    <property type="entry name" value="GT4_MtfB-like"/>
    <property type="match status" value="1"/>
</dbReference>
<dbReference type="RefSeq" id="WP_046662043.1">
    <property type="nucleotide sequence ID" value="NZ_CP011304.1"/>
</dbReference>
<dbReference type="Pfam" id="PF00534">
    <property type="entry name" value="Glycos_transf_1"/>
    <property type="match status" value="1"/>
</dbReference>
<keyword evidence="1 4" id="KW-0808">Transferase</keyword>
<reference evidence="4 5" key="1">
    <citation type="journal article" date="2015" name="Genome Announc.">
        <title>Complete Genome Sequence of Microcystis aeruginosa NIES-2549, a Bloom-Forming Cyanobacterium from Lake Kasumigaura, Japan.</title>
        <authorList>
            <person name="Yamaguchi H."/>
            <person name="Suzuki S."/>
            <person name="Tanabe Y."/>
            <person name="Osana Y."/>
            <person name="Shimura Y."/>
            <person name="Ishida K."/>
            <person name="Kawachi M."/>
        </authorList>
    </citation>
    <scope>NUCLEOTIDE SEQUENCE [LARGE SCALE GENOMIC DNA]</scope>
    <source>
        <strain evidence="4 5">NIES-2549</strain>
    </source>
</reference>
<keyword evidence="4" id="KW-0328">Glycosyltransferase</keyword>
<feature type="domain" description="Glycosyltransferase subfamily 4-like N-terminal" evidence="3">
    <location>
        <begin position="15"/>
        <end position="186"/>
    </location>
</feature>
<evidence type="ECO:0000313" key="4">
    <source>
        <dbReference type="EMBL" id="AKE64486.1"/>
    </source>
</evidence>
<dbReference type="GO" id="GO:0016757">
    <property type="term" value="F:glycosyltransferase activity"/>
    <property type="evidence" value="ECO:0007669"/>
    <property type="project" value="UniProtKB-KW"/>
</dbReference>